<evidence type="ECO:0000313" key="1">
    <source>
        <dbReference type="EMBL" id="SOY31467.1"/>
    </source>
</evidence>
<name>A0A2K4ZLV1_9FIRM</name>
<protein>
    <submittedName>
        <fullName evidence="1">Uncharacterized protein</fullName>
    </submittedName>
</protein>
<dbReference type="AlphaFoldDB" id="A0A2K4ZLV1"/>
<dbReference type="EMBL" id="OFSM01000026">
    <property type="protein sequence ID" value="SOY31467.1"/>
    <property type="molecule type" value="Genomic_DNA"/>
</dbReference>
<sequence length="84" mass="10163">MGNALAYEVFEEMKEDIRKEDFGIYLDTWDYEDEYSHNDIEDARSKFIELANGYFRVNMMDYEAKEVCENVYIFNKNTGERLYN</sequence>
<evidence type="ECO:0000313" key="2">
    <source>
        <dbReference type="Proteomes" id="UP000236311"/>
    </source>
</evidence>
<organism evidence="1 2">
    <name type="scientific">Acetatifactor muris</name>
    <dbReference type="NCBI Taxonomy" id="879566"/>
    <lineage>
        <taxon>Bacteria</taxon>
        <taxon>Bacillati</taxon>
        <taxon>Bacillota</taxon>
        <taxon>Clostridia</taxon>
        <taxon>Lachnospirales</taxon>
        <taxon>Lachnospiraceae</taxon>
        <taxon>Acetatifactor</taxon>
    </lineage>
</organism>
<gene>
    <name evidence="1" type="ORF">AMURIS_04210</name>
</gene>
<accession>A0A2K4ZLV1</accession>
<dbReference type="RefSeq" id="WP_103241454.1">
    <property type="nucleotide sequence ID" value="NZ_JANJZD010000026.1"/>
</dbReference>
<dbReference type="Proteomes" id="UP000236311">
    <property type="component" value="Unassembled WGS sequence"/>
</dbReference>
<keyword evidence="2" id="KW-1185">Reference proteome</keyword>
<proteinExistence type="predicted"/>
<reference evidence="1 2" key="1">
    <citation type="submission" date="2018-01" db="EMBL/GenBank/DDBJ databases">
        <authorList>
            <person name="Gaut B.S."/>
            <person name="Morton B.R."/>
            <person name="Clegg M.T."/>
            <person name="Duvall M.R."/>
        </authorList>
    </citation>
    <scope>NUCLEOTIDE SEQUENCE [LARGE SCALE GENOMIC DNA]</scope>
    <source>
        <strain evidence="1">GP69</strain>
    </source>
</reference>
<dbReference type="OrthoDB" id="2084922at2"/>